<dbReference type="OrthoDB" id="276239at2759"/>
<dbReference type="GO" id="GO:0005524">
    <property type="term" value="F:ATP binding"/>
    <property type="evidence" value="ECO:0007669"/>
    <property type="project" value="InterPro"/>
</dbReference>
<dbReference type="KEGG" id="adl:AURDEDRAFT_117966"/>
<dbReference type="InterPro" id="IPR015965">
    <property type="entry name" value="tRNA_lig_PDEase"/>
</dbReference>
<dbReference type="GO" id="GO:0006388">
    <property type="term" value="P:tRNA splicing, via endonucleolytic cleavage and ligation"/>
    <property type="evidence" value="ECO:0007669"/>
    <property type="project" value="InterPro"/>
</dbReference>
<dbReference type="InterPro" id="IPR015966">
    <property type="entry name" value="tRNA_lig_kin_fungi"/>
</dbReference>
<evidence type="ECO:0008006" key="7">
    <source>
        <dbReference type="Google" id="ProtNLM"/>
    </source>
</evidence>
<dbReference type="Proteomes" id="UP000006514">
    <property type="component" value="Unassembled WGS sequence"/>
</dbReference>
<proteinExistence type="predicted"/>
<dbReference type="OMA" id="MHERNER"/>
<dbReference type="AlphaFoldDB" id="J0WLU1"/>
<name>J0WLU1_AURST</name>
<dbReference type="InParanoid" id="J0WLU1"/>
<evidence type="ECO:0000256" key="1">
    <source>
        <dbReference type="SAM" id="MobiDB-lite"/>
    </source>
</evidence>
<gene>
    <name evidence="5" type="ORF">AURDEDRAFT_117966</name>
</gene>
<feature type="domain" description="T4 RNA ligase 1-like N-terminal" evidence="4">
    <location>
        <begin position="4"/>
        <end position="129"/>
    </location>
</feature>
<evidence type="ECO:0000259" key="3">
    <source>
        <dbReference type="Pfam" id="PF08303"/>
    </source>
</evidence>
<protein>
    <recommendedName>
        <fullName evidence="7">tRNA ligase</fullName>
    </recommendedName>
</protein>
<evidence type="ECO:0000313" key="5">
    <source>
        <dbReference type="EMBL" id="EJD32760.1"/>
    </source>
</evidence>
<dbReference type="GO" id="GO:0005634">
    <property type="term" value="C:nucleus"/>
    <property type="evidence" value="ECO:0007669"/>
    <property type="project" value="TreeGrafter"/>
</dbReference>
<feature type="domain" description="tRNA ligase phosphodiesterase" evidence="2">
    <location>
        <begin position="429"/>
        <end position="621"/>
    </location>
</feature>
<dbReference type="InterPro" id="IPR027417">
    <property type="entry name" value="P-loop_NTPase"/>
</dbReference>
<reference evidence="6" key="1">
    <citation type="journal article" date="2012" name="Science">
        <title>The Paleozoic origin of enzymatic lignin decomposition reconstructed from 31 fungal genomes.</title>
        <authorList>
            <person name="Floudas D."/>
            <person name="Binder M."/>
            <person name="Riley R."/>
            <person name="Barry K."/>
            <person name="Blanchette R.A."/>
            <person name="Henrissat B."/>
            <person name="Martinez A.T."/>
            <person name="Otillar R."/>
            <person name="Spatafora J.W."/>
            <person name="Yadav J.S."/>
            <person name="Aerts A."/>
            <person name="Benoit I."/>
            <person name="Boyd A."/>
            <person name="Carlson A."/>
            <person name="Copeland A."/>
            <person name="Coutinho P.M."/>
            <person name="de Vries R.P."/>
            <person name="Ferreira P."/>
            <person name="Findley K."/>
            <person name="Foster B."/>
            <person name="Gaskell J."/>
            <person name="Glotzer D."/>
            <person name="Gorecki P."/>
            <person name="Heitman J."/>
            <person name="Hesse C."/>
            <person name="Hori C."/>
            <person name="Igarashi K."/>
            <person name="Jurgens J.A."/>
            <person name="Kallen N."/>
            <person name="Kersten P."/>
            <person name="Kohler A."/>
            <person name="Kuees U."/>
            <person name="Kumar T.K.A."/>
            <person name="Kuo A."/>
            <person name="LaButti K."/>
            <person name="Larrondo L.F."/>
            <person name="Lindquist E."/>
            <person name="Ling A."/>
            <person name="Lombard V."/>
            <person name="Lucas S."/>
            <person name="Lundell T."/>
            <person name="Martin R."/>
            <person name="McLaughlin D.J."/>
            <person name="Morgenstern I."/>
            <person name="Morin E."/>
            <person name="Murat C."/>
            <person name="Nagy L.G."/>
            <person name="Nolan M."/>
            <person name="Ohm R.A."/>
            <person name="Patyshakuliyeva A."/>
            <person name="Rokas A."/>
            <person name="Ruiz-Duenas F.J."/>
            <person name="Sabat G."/>
            <person name="Salamov A."/>
            <person name="Samejima M."/>
            <person name="Schmutz J."/>
            <person name="Slot J.C."/>
            <person name="St John F."/>
            <person name="Stenlid J."/>
            <person name="Sun H."/>
            <person name="Sun S."/>
            <person name="Syed K."/>
            <person name="Tsang A."/>
            <person name="Wiebenga A."/>
            <person name="Young D."/>
            <person name="Pisabarro A."/>
            <person name="Eastwood D.C."/>
            <person name="Martin F."/>
            <person name="Cullen D."/>
            <person name="Grigoriev I.V."/>
            <person name="Hibbett D.S."/>
        </authorList>
    </citation>
    <scope>NUCLEOTIDE SEQUENCE [LARGE SCALE GENOMIC DNA]</scope>
    <source>
        <strain evidence="6">TFB10046</strain>
    </source>
</reference>
<dbReference type="Pfam" id="PF09511">
    <property type="entry name" value="RNA_lig_T4_1"/>
    <property type="match status" value="1"/>
</dbReference>
<dbReference type="GO" id="GO:0003972">
    <property type="term" value="F:RNA ligase (ATP) activity"/>
    <property type="evidence" value="ECO:0007669"/>
    <property type="project" value="InterPro"/>
</dbReference>
<dbReference type="Pfam" id="PF08303">
    <property type="entry name" value="tRNA_lig_kinase"/>
    <property type="match status" value="1"/>
</dbReference>
<evidence type="ECO:0000259" key="4">
    <source>
        <dbReference type="Pfam" id="PF09511"/>
    </source>
</evidence>
<organism evidence="5 6">
    <name type="scientific">Auricularia subglabra (strain TFB-10046 / SS5)</name>
    <name type="common">White-rot fungus</name>
    <name type="synonym">Auricularia delicata (strain TFB10046)</name>
    <dbReference type="NCBI Taxonomy" id="717982"/>
    <lineage>
        <taxon>Eukaryota</taxon>
        <taxon>Fungi</taxon>
        <taxon>Dikarya</taxon>
        <taxon>Basidiomycota</taxon>
        <taxon>Agaricomycotina</taxon>
        <taxon>Agaricomycetes</taxon>
        <taxon>Auriculariales</taxon>
        <taxon>Auriculariaceae</taxon>
        <taxon>Auricularia</taxon>
    </lineage>
</organism>
<sequence>MSQLCDDSFEEHVLPIATDKTGLHLHGVNTSQPAFHTQQPDFLQTFAKEWGLIPTAYLTLNSVAEVRKFTEECAKTGSWNGEAIEGFVVRTHVKRGQSQNEQQGDARRSAPPYPEGSGLFFKVKFDEPYMMYRDFREITKSLLGSSGKGDPPKVPQSKLRLPETRVYKLWVEAEIKRDRKQFNGFTQNHGIIATRDRFFAWLETAEGKAALAAEREKKGSAMAVKTTETKSEAPGQPSKWVIVPVAIPGSGKTVIAVALTHLFGFAHTQSDDVKAKRPAPVFLSNVAKLLEKNDVVIADKNNHLRQHRSGLRHALANIQPPVKLLALNWTTANLPTSTVHRVCADRIAARGENHQSLIPGENRAHEDVLWRFLKDADPLEEDEVDASVEMDIEEGFEEALARAIEGVVDVLGLPRPSQEKIGEALGKAKAYQASTKAAAPPAKKEKEFKPRYYALLPEADFAAVAERRILAEDAPTELKELWESARANSDEKNVLVVDRPHVTLVHEKGLSAPEEQALWDRCAALSPSATFRLRFDTLAYDGRVLAAVVGDVLPSAEDEAAGAFVQELPQSVRKRLHVTVARRNASIMPVEAKALVEKWRKDPGSVKTIALAEPVDVLARVKGLVK</sequence>
<evidence type="ECO:0000259" key="2">
    <source>
        <dbReference type="Pfam" id="PF08302"/>
    </source>
</evidence>
<dbReference type="Pfam" id="PF08302">
    <property type="entry name" value="tRNA_lig_CPD"/>
    <property type="match status" value="1"/>
</dbReference>
<feature type="domain" description="tRNA ligase kinase" evidence="3">
    <location>
        <begin position="241"/>
        <end position="382"/>
    </location>
</feature>
<keyword evidence="6" id="KW-1185">Reference proteome</keyword>
<accession>J0WLU1</accession>
<dbReference type="Gene3D" id="3.40.50.300">
    <property type="entry name" value="P-loop containing nucleotide triphosphate hydrolases"/>
    <property type="match status" value="1"/>
</dbReference>
<dbReference type="PANTHER" id="PTHR32004:SF1">
    <property type="entry name" value="TRNA LIGASE"/>
    <property type="match status" value="1"/>
</dbReference>
<evidence type="ECO:0000313" key="6">
    <source>
        <dbReference type="Proteomes" id="UP000006514"/>
    </source>
</evidence>
<dbReference type="EMBL" id="JH688675">
    <property type="protein sequence ID" value="EJD32760.1"/>
    <property type="molecule type" value="Genomic_DNA"/>
</dbReference>
<dbReference type="FunCoup" id="J0WLU1">
    <property type="interactions" value="23"/>
</dbReference>
<dbReference type="InterPro" id="IPR019039">
    <property type="entry name" value="T4-Rnl1-like_N"/>
</dbReference>
<feature type="region of interest" description="Disordered" evidence="1">
    <location>
        <begin position="93"/>
        <end position="113"/>
    </location>
</feature>
<dbReference type="eggNOG" id="ENOG502QQB9">
    <property type="taxonomic scope" value="Eukaryota"/>
</dbReference>
<dbReference type="PANTHER" id="PTHR32004">
    <property type="entry name" value="TRNA LIGASE"/>
    <property type="match status" value="1"/>
</dbReference>
<dbReference type="SUPFAM" id="SSF52540">
    <property type="entry name" value="P-loop containing nucleoside triphosphate hydrolases"/>
    <property type="match status" value="1"/>
</dbReference>